<dbReference type="InterPro" id="IPR005467">
    <property type="entry name" value="His_kinase_dom"/>
</dbReference>
<dbReference type="CDD" id="cd16922">
    <property type="entry name" value="HATPase_EvgS-ArcB-TorS-like"/>
    <property type="match status" value="1"/>
</dbReference>
<dbReference type="SUPFAM" id="SSF55874">
    <property type="entry name" value="ATPase domain of HSP90 chaperone/DNA topoisomerase II/histidine kinase"/>
    <property type="match status" value="1"/>
</dbReference>
<protein>
    <recommendedName>
        <fullName evidence="2">histidine kinase</fullName>
        <ecNumber evidence="2">2.7.13.3</ecNumber>
    </recommendedName>
</protein>
<dbReference type="PANTHER" id="PTHR43711">
    <property type="entry name" value="TWO-COMPONENT HISTIDINE KINASE"/>
    <property type="match status" value="1"/>
</dbReference>
<keyword evidence="4" id="KW-0808">Transferase</keyword>
<dbReference type="Gene3D" id="3.30.565.10">
    <property type="entry name" value="Histidine kinase-like ATPase, C-terminal domain"/>
    <property type="match status" value="1"/>
</dbReference>
<evidence type="ECO:0000313" key="8">
    <source>
        <dbReference type="EMBL" id="XCH46234.1"/>
    </source>
</evidence>
<feature type="domain" description="Histidine kinase" evidence="7">
    <location>
        <begin position="12"/>
        <end position="230"/>
    </location>
</feature>
<name>A0AAU8GUK9_9BACT</name>
<dbReference type="SMART" id="SM00387">
    <property type="entry name" value="HATPase_c"/>
    <property type="match status" value="1"/>
</dbReference>
<proteinExistence type="predicted"/>
<dbReference type="Pfam" id="PF00512">
    <property type="entry name" value="HisKA"/>
    <property type="match status" value="1"/>
</dbReference>
<evidence type="ECO:0000256" key="6">
    <source>
        <dbReference type="ARBA" id="ARBA00023012"/>
    </source>
</evidence>
<dbReference type="RefSeq" id="WP_353683773.1">
    <property type="nucleotide sequence ID" value="NZ_CP144373.1"/>
</dbReference>
<sequence>MIDRKISSYLAMFSHELKSPLNNIINLTKLIELSIQEADEGKLKKYLSLVMSSAFYLKTLINNTIEFGKINHGKSEVYPEEFNIVETLFEMVDLTKIMLGPKPVEVKFNYPLESFYIVSDPVKIKQILLNIASNAAKFTKEGCITFSLFDSGDFVTITVEDTGKGIKDIELNRLFHPFCKLENSHERKCDSTGLGLYITRQLLNMLGGEISIESEYGKGTTVYITIPKNYKE</sequence>
<dbReference type="InterPro" id="IPR036890">
    <property type="entry name" value="HATPase_C_sf"/>
</dbReference>
<reference evidence="8" key="1">
    <citation type="submission" date="2024-01" db="EMBL/GenBank/DDBJ databases">
        <title>The first autotrophic representatives of the genus Thermodesulfovibrio.</title>
        <authorList>
            <person name="Maltseva A.I."/>
            <person name="Elcheninov A.G."/>
            <person name="Kublanov I.V."/>
            <person name="Lebedinsky A.V."/>
            <person name="Frolov E.N."/>
        </authorList>
    </citation>
    <scope>NUCLEOTIDE SEQUENCE</scope>
    <source>
        <strain evidence="8">3907-1M</strain>
    </source>
</reference>
<keyword evidence="5 8" id="KW-0418">Kinase</keyword>
<comment type="catalytic activity">
    <reaction evidence="1">
        <text>ATP + protein L-histidine = ADP + protein N-phospho-L-histidine.</text>
        <dbReference type="EC" id="2.7.13.3"/>
    </reaction>
</comment>
<evidence type="ECO:0000259" key="7">
    <source>
        <dbReference type="PROSITE" id="PS50109"/>
    </source>
</evidence>
<evidence type="ECO:0000256" key="1">
    <source>
        <dbReference type="ARBA" id="ARBA00000085"/>
    </source>
</evidence>
<dbReference type="InterPro" id="IPR036097">
    <property type="entry name" value="HisK_dim/P_sf"/>
</dbReference>
<dbReference type="SUPFAM" id="SSF47384">
    <property type="entry name" value="Homodimeric domain of signal transducing histidine kinase"/>
    <property type="match status" value="1"/>
</dbReference>
<dbReference type="FunFam" id="3.30.565.10:FF:000006">
    <property type="entry name" value="Sensor histidine kinase WalK"/>
    <property type="match status" value="1"/>
</dbReference>
<accession>A0AAU8GUK9</accession>
<dbReference type="PROSITE" id="PS50109">
    <property type="entry name" value="HIS_KIN"/>
    <property type="match status" value="1"/>
</dbReference>
<dbReference type="InterPro" id="IPR050736">
    <property type="entry name" value="Sensor_HK_Regulatory"/>
</dbReference>
<evidence type="ECO:0000256" key="5">
    <source>
        <dbReference type="ARBA" id="ARBA00022777"/>
    </source>
</evidence>
<dbReference type="SMART" id="SM00388">
    <property type="entry name" value="HisKA"/>
    <property type="match status" value="1"/>
</dbReference>
<dbReference type="InterPro" id="IPR003594">
    <property type="entry name" value="HATPase_dom"/>
</dbReference>
<dbReference type="PRINTS" id="PR00344">
    <property type="entry name" value="BCTRLSENSOR"/>
</dbReference>
<dbReference type="EMBL" id="CP144373">
    <property type="protein sequence ID" value="XCH46234.1"/>
    <property type="molecule type" value="Genomic_DNA"/>
</dbReference>
<organism evidence="8">
    <name type="scientific">Thermodesulfovibrio autotrophicus</name>
    <dbReference type="NCBI Taxonomy" id="3118333"/>
    <lineage>
        <taxon>Bacteria</taxon>
        <taxon>Pseudomonadati</taxon>
        <taxon>Nitrospirota</taxon>
        <taxon>Thermodesulfovibrionia</taxon>
        <taxon>Thermodesulfovibrionales</taxon>
        <taxon>Thermodesulfovibrionaceae</taxon>
        <taxon>Thermodesulfovibrio</taxon>
    </lineage>
</organism>
<evidence type="ECO:0000256" key="2">
    <source>
        <dbReference type="ARBA" id="ARBA00012438"/>
    </source>
</evidence>
<keyword evidence="6" id="KW-0902">Two-component regulatory system</keyword>
<dbReference type="EC" id="2.7.13.3" evidence="2"/>
<evidence type="ECO:0000256" key="3">
    <source>
        <dbReference type="ARBA" id="ARBA00022553"/>
    </source>
</evidence>
<dbReference type="Pfam" id="PF02518">
    <property type="entry name" value="HATPase_c"/>
    <property type="match status" value="1"/>
</dbReference>
<dbReference type="AlphaFoldDB" id="A0AAU8GUK9"/>
<dbReference type="InterPro" id="IPR003661">
    <property type="entry name" value="HisK_dim/P_dom"/>
</dbReference>
<dbReference type="InterPro" id="IPR004358">
    <property type="entry name" value="Sig_transdc_His_kin-like_C"/>
</dbReference>
<dbReference type="CDD" id="cd00082">
    <property type="entry name" value="HisKA"/>
    <property type="match status" value="1"/>
</dbReference>
<dbReference type="Gene3D" id="1.10.287.130">
    <property type="match status" value="1"/>
</dbReference>
<keyword evidence="3" id="KW-0597">Phosphoprotein</keyword>
<evidence type="ECO:0000256" key="4">
    <source>
        <dbReference type="ARBA" id="ARBA00022679"/>
    </source>
</evidence>
<gene>
    <name evidence="8" type="ORF">V4D30_07785</name>
</gene>
<dbReference type="GO" id="GO:0000155">
    <property type="term" value="F:phosphorelay sensor kinase activity"/>
    <property type="evidence" value="ECO:0007669"/>
    <property type="project" value="InterPro"/>
</dbReference>
<dbReference type="PANTHER" id="PTHR43711:SF1">
    <property type="entry name" value="HISTIDINE KINASE 1"/>
    <property type="match status" value="1"/>
</dbReference>
<dbReference type="KEGG" id="taut:V4D30_07785"/>